<evidence type="ECO:0000259" key="11">
    <source>
        <dbReference type="PROSITE" id="PS50994"/>
    </source>
</evidence>
<keyword evidence="13" id="KW-1185">Reference proteome</keyword>
<dbReference type="InterPro" id="IPR017856">
    <property type="entry name" value="Integrase-like_N"/>
</dbReference>
<organism evidence="12 13">
    <name type="scientific">Oceanites oceanicus</name>
    <name type="common">Wilson's storm petrel</name>
    <name type="synonym">Procellaria oceanica</name>
    <dbReference type="NCBI Taxonomy" id="79653"/>
    <lineage>
        <taxon>Eukaryota</taxon>
        <taxon>Metazoa</taxon>
        <taxon>Chordata</taxon>
        <taxon>Craniata</taxon>
        <taxon>Vertebrata</taxon>
        <taxon>Euteleostomi</taxon>
        <taxon>Archelosauria</taxon>
        <taxon>Archosauria</taxon>
        <taxon>Dinosauria</taxon>
        <taxon>Saurischia</taxon>
        <taxon>Theropoda</taxon>
        <taxon>Coelurosauria</taxon>
        <taxon>Aves</taxon>
        <taxon>Neognathae</taxon>
        <taxon>Neoaves</taxon>
        <taxon>Aequornithes</taxon>
        <taxon>Procellariiformes</taxon>
        <taxon>Hydrobatidae</taxon>
        <taxon>Oceanites</taxon>
    </lineage>
</organism>
<keyword evidence="2" id="KW-0808">Transferase</keyword>
<dbReference type="GO" id="GO:0015074">
    <property type="term" value="P:DNA integration"/>
    <property type="evidence" value="ECO:0007669"/>
    <property type="project" value="InterPro"/>
</dbReference>
<evidence type="ECO:0000256" key="9">
    <source>
        <dbReference type="PROSITE-ProRule" id="PRU00450"/>
    </source>
</evidence>
<evidence type="ECO:0000259" key="10">
    <source>
        <dbReference type="PROSITE" id="PS50876"/>
    </source>
</evidence>
<evidence type="ECO:0000256" key="8">
    <source>
        <dbReference type="ARBA" id="ARBA00022918"/>
    </source>
</evidence>
<dbReference type="GO" id="GO:0016787">
    <property type="term" value="F:hydrolase activity"/>
    <property type="evidence" value="ECO:0007669"/>
    <property type="project" value="UniProtKB-KW"/>
</dbReference>
<feature type="domain" description="Integrase catalytic" evidence="11">
    <location>
        <begin position="68"/>
        <end position="113"/>
    </location>
</feature>
<dbReference type="Gene3D" id="1.10.10.200">
    <property type="match status" value="1"/>
</dbReference>
<feature type="non-terminal residue" evidence="12">
    <location>
        <position position="113"/>
    </location>
</feature>
<dbReference type="PANTHER" id="PTHR41694:SF3">
    <property type="entry name" value="RNA-DIRECTED DNA POLYMERASE-RELATED"/>
    <property type="match status" value="1"/>
</dbReference>
<keyword evidence="3" id="KW-0548">Nucleotidyltransferase</keyword>
<dbReference type="InterPro" id="IPR001584">
    <property type="entry name" value="Integrase_cat-core"/>
</dbReference>
<dbReference type="AlphaFoldDB" id="A0A7K8UHN0"/>
<evidence type="ECO:0000256" key="6">
    <source>
        <dbReference type="ARBA" id="ARBA00022759"/>
    </source>
</evidence>
<evidence type="ECO:0000256" key="3">
    <source>
        <dbReference type="ARBA" id="ARBA00022695"/>
    </source>
</evidence>
<comment type="caution">
    <text evidence="12">The sequence shown here is derived from an EMBL/GenBank/DDBJ whole genome shotgun (WGS) entry which is preliminary data.</text>
</comment>
<gene>
    <name evidence="12" type="primary">Ervk7</name>
    <name evidence="12" type="ORF">OCEOCE_R16092</name>
</gene>
<evidence type="ECO:0000313" key="13">
    <source>
        <dbReference type="Proteomes" id="UP000569728"/>
    </source>
</evidence>
<keyword evidence="9" id="KW-0863">Zinc-finger</keyword>
<dbReference type="PROSITE" id="PS50876">
    <property type="entry name" value="ZF_INTEGRASE"/>
    <property type="match status" value="1"/>
</dbReference>
<evidence type="ECO:0000256" key="4">
    <source>
        <dbReference type="ARBA" id="ARBA00022722"/>
    </source>
</evidence>
<keyword evidence="7" id="KW-0378">Hydrolase</keyword>
<proteinExistence type="predicted"/>
<dbReference type="OrthoDB" id="9381447at2759"/>
<feature type="domain" description="Integrase-type" evidence="10">
    <location>
        <begin position="19"/>
        <end position="60"/>
    </location>
</feature>
<feature type="non-terminal residue" evidence="12">
    <location>
        <position position="1"/>
    </location>
</feature>
<dbReference type="InterPro" id="IPR036397">
    <property type="entry name" value="RNaseH_sf"/>
</dbReference>
<evidence type="ECO:0000256" key="7">
    <source>
        <dbReference type="ARBA" id="ARBA00022801"/>
    </source>
</evidence>
<keyword evidence="6" id="KW-0255">Endonuclease</keyword>
<dbReference type="SUPFAM" id="SSF46919">
    <property type="entry name" value="N-terminal Zn binding domain of HIV integrase"/>
    <property type="match status" value="1"/>
</dbReference>
<evidence type="ECO:0000313" key="12">
    <source>
        <dbReference type="EMBL" id="NXF53484.1"/>
    </source>
</evidence>
<reference evidence="12 13" key="1">
    <citation type="submission" date="2019-09" db="EMBL/GenBank/DDBJ databases">
        <title>Bird 10,000 Genomes (B10K) Project - Family phase.</title>
        <authorList>
            <person name="Zhang G."/>
        </authorList>
    </citation>
    <scope>NUCLEOTIDE SEQUENCE [LARGE SCALE GENOMIC DNA]</scope>
    <source>
        <strain evidence="12">B10K-CU-031-11</strain>
        <tissue evidence="12">Muscle</tissue>
    </source>
</reference>
<protein>
    <recommendedName>
        <fullName evidence="1">RNA-directed DNA polymerase</fullName>
        <ecNumber evidence="1">2.7.7.49</ecNumber>
    </recommendedName>
</protein>
<keyword evidence="4" id="KW-0540">Nuclease</keyword>
<dbReference type="Gene3D" id="3.30.420.10">
    <property type="entry name" value="Ribonuclease H-like superfamily/Ribonuclease H"/>
    <property type="match status" value="1"/>
</dbReference>
<dbReference type="Pfam" id="PF02022">
    <property type="entry name" value="Integrase_Zn"/>
    <property type="match status" value="1"/>
</dbReference>
<sequence>LVEGNQLVDSFAGAVVVPGKFEQARRSHDFYHQNAKALARMFHLPLMQACQIVTACPECQCAGPPQPGGVNPHGLQVLELWQTDITHLPDFGRLKYVHVSVDTFLGAIAATAH</sequence>
<dbReference type="EC" id="2.7.7.49" evidence="1"/>
<evidence type="ECO:0000256" key="1">
    <source>
        <dbReference type="ARBA" id="ARBA00012493"/>
    </source>
</evidence>
<keyword evidence="5" id="KW-0479">Metal-binding</keyword>
<dbReference type="InterPro" id="IPR003308">
    <property type="entry name" value="Integrase_Zn-bd_dom_N"/>
</dbReference>
<dbReference type="PROSITE" id="PS50994">
    <property type="entry name" value="INTEGRASE"/>
    <property type="match status" value="1"/>
</dbReference>
<dbReference type="PANTHER" id="PTHR41694">
    <property type="entry name" value="ENDOGENOUS RETROVIRUS GROUP K MEMBER POL PROTEIN"/>
    <property type="match status" value="1"/>
</dbReference>
<accession>A0A7K8UHN0</accession>
<dbReference type="Proteomes" id="UP000569728">
    <property type="component" value="Unassembled WGS sequence"/>
</dbReference>
<evidence type="ECO:0000256" key="5">
    <source>
        <dbReference type="ARBA" id="ARBA00022723"/>
    </source>
</evidence>
<dbReference type="GO" id="GO:0035613">
    <property type="term" value="F:RNA stem-loop binding"/>
    <property type="evidence" value="ECO:0007669"/>
    <property type="project" value="TreeGrafter"/>
</dbReference>
<name>A0A7K8UHN0_OCEOC</name>
<keyword evidence="8" id="KW-0695">RNA-directed DNA polymerase</keyword>
<dbReference type="EMBL" id="VWZA01002452">
    <property type="protein sequence ID" value="NXF53484.1"/>
    <property type="molecule type" value="Genomic_DNA"/>
</dbReference>
<dbReference type="GO" id="GO:0004519">
    <property type="term" value="F:endonuclease activity"/>
    <property type="evidence" value="ECO:0007669"/>
    <property type="project" value="UniProtKB-KW"/>
</dbReference>
<dbReference type="GO" id="GO:0003964">
    <property type="term" value="F:RNA-directed DNA polymerase activity"/>
    <property type="evidence" value="ECO:0007669"/>
    <property type="project" value="UniProtKB-KW"/>
</dbReference>
<evidence type="ECO:0000256" key="2">
    <source>
        <dbReference type="ARBA" id="ARBA00022679"/>
    </source>
</evidence>
<dbReference type="GO" id="GO:0008270">
    <property type="term" value="F:zinc ion binding"/>
    <property type="evidence" value="ECO:0007669"/>
    <property type="project" value="UniProtKB-KW"/>
</dbReference>
<keyword evidence="9" id="KW-0862">Zinc</keyword>